<comment type="caution">
    <text evidence="4">The sequence shown here is derived from an EMBL/GenBank/DDBJ whole genome shotgun (WGS) entry which is preliminary data.</text>
</comment>
<dbReference type="SUPFAM" id="SSF55729">
    <property type="entry name" value="Acyl-CoA N-acyltransferases (Nat)"/>
    <property type="match status" value="1"/>
</dbReference>
<evidence type="ECO:0000256" key="2">
    <source>
        <dbReference type="ARBA" id="ARBA00023315"/>
    </source>
</evidence>
<evidence type="ECO:0000259" key="3">
    <source>
        <dbReference type="PROSITE" id="PS51186"/>
    </source>
</evidence>
<dbReference type="PROSITE" id="PS51186">
    <property type="entry name" value="GNAT"/>
    <property type="match status" value="1"/>
</dbReference>
<dbReference type="GO" id="GO:0016747">
    <property type="term" value="F:acyltransferase activity, transferring groups other than amino-acyl groups"/>
    <property type="evidence" value="ECO:0007669"/>
    <property type="project" value="InterPro"/>
</dbReference>
<protein>
    <submittedName>
        <fullName evidence="4">GNAT family N-acetyltransferase</fullName>
    </submittedName>
</protein>
<proteinExistence type="predicted"/>
<dbReference type="EMBL" id="DTIB01000038">
    <property type="protein sequence ID" value="HGB24749.1"/>
    <property type="molecule type" value="Genomic_DNA"/>
</dbReference>
<feature type="domain" description="N-acetyltransferase" evidence="3">
    <location>
        <begin position="1"/>
        <end position="111"/>
    </location>
</feature>
<keyword evidence="1 4" id="KW-0808">Transferase</keyword>
<dbReference type="PANTHER" id="PTHR43877">
    <property type="entry name" value="AMINOALKYLPHOSPHONATE N-ACETYLTRANSFERASE-RELATED-RELATED"/>
    <property type="match status" value="1"/>
</dbReference>
<keyword evidence="2" id="KW-0012">Acyltransferase</keyword>
<reference evidence="4" key="1">
    <citation type="journal article" date="2020" name="mSystems">
        <title>Genome- and Community-Level Interaction Insights into Carbon Utilization and Element Cycling Functions of Hydrothermarchaeota in Hydrothermal Sediment.</title>
        <authorList>
            <person name="Zhou Z."/>
            <person name="Liu Y."/>
            <person name="Xu W."/>
            <person name="Pan J."/>
            <person name="Luo Z.H."/>
            <person name="Li M."/>
        </authorList>
    </citation>
    <scope>NUCLEOTIDE SEQUENCE [LARGE SCALE GENOMIC DNA]</scope>
    <source>
        <strain evidence="4">SpSt-8</strain>
    </source>
</reference>
<accession>A0A7C3SLC8</accession>
<evidence type="ECO:0000256" key="1">
    <source>
        <dbReference type="ARBA" id="ARBA00022679"/>
    </source>
</evidence>
<dbReference type="CDD" id="cd04301">
    <property type="entry name" value="NAT_SF"/>
    <property type="match status" value="1"/>
</dbReference>
<dbReference type="Gene3D" id="3.40.630.30">
    <property type="match status" value="1"/>
</dbReference>
<name>A0A7C3SLC8_THEPE</name>
<dbReference type="PANTHER" id="PTHR43877:SF1">
    <property type="entry name" value="ACETYLTRANSFERASE"/>
    <property type="match status" value="1"/>
</dbReference>
<dbReference type="AlphaFoldDB" id="A0A7C3SLC8"/>
<sequence length="111" mass="12949">MELRTSAVSTSGIRISAVEDGRELGHCYIYLIRNDLHDKPYALLEDVYVNESDRGRGVGTLLVRRAVELARELGCYKIIATSRFGRDEVHRWYEKLGFKRHGYEFRIDFDH</sequence>
<dbReference type="InterPro" id="IPR016181">
    <property type="entry name" value="Acyl_CoA_acyltransferase"/>
</dbReference>
<evidence type="ECO:0000313" key="4">
    <source>
        <dbReference type="EMBL" id="HGB24749.1"/>
    </source>
</evidence>
<organism evidence="4">
    <name type="scientific">Thermofilum pendens</name>
    <dbReference type="NCBI Taxonomy" id="2269"/>
    <lineage>
        <taxon>Archaea</taxon>
        <taxon>Thermoproteota</taxon>
        <taxon>Thermoprotei</taxon>
        <taxon>Thermofilales</taxon>
        <taxon>Thermofilaceae</taxon>
        <taxon>Thermofilum</taxon>
    </lineage>
</organism>
<gene>
    <name evidence="4" type="ORF">ENV88_01610</name>
</gene>
<dbReference type="InterPro" id="IPR050832">
    <property type="entry name" value="Bact_Acetyltransf"/>
</dbReference>
<dbReference type="InterPro" id="IPR000182">
    <property type="entry name" value="GNAT_dom"/>
</dbReference>
<dbReference type="Pfam" id="PF00583">
    <property type="entry name" value="Acetyltransf_1"/>
    <property type="match status" value="1"/>
</dbReference>